<keyword evidence="3" id="KW-1185">Reference proteome</keyword>
<proteinExistence type="predicted"/>
<evidence type="ECO:0000313" key="2">
    <source>
        <dbReference type="EMBL" id="KUI61987.1"/>
    </source>
</evidence>
<accession>A0A194VDB3</accession>
<evidence type="ECO:0000313" key="3">
    <source>
        <dbReference type="Proteomes" id="UP000078576"/>
    </source>
</evidence>
<dbReference type="EMBL" id="KN714795">
    <property type="protein sequence ID" value="KUI61987.1"/>
    <property type="molecule type" value="Genomic_DNA"/>
</dbReference>
<reference evidence="3" key="1">
    <citation type="submission" date="2014-12" db="EMBL/GenBank/DDBJ databases">
        <title>Genome Sequence of Valsa Canker Pathogens Uncovers a Specific Adaption of Colonization on Woody Bark.</title>
        <authorList>
            <person name="Yin Z."/>
            <person name="Liu H."/>
            <person name="Gao X."/>
            <person name="Li Z."/>
            <person name="Song N."/>
            <person name="Ke X."/>
            <person name="Dai Q."/>
            <person name="Wu Y."/>
            <person name="Sun Y."/>
            <person name="Xu J.-R."/>
            <person name="Kang Z.K."/>
            <person name="Wang L."/>
            <person name="Huang L."/>
        </authorList>
    </citation>
    <scope>NUCLEOTIDE SEQUENCE [LARGE SCALE GENOMIC DNA]</scope>
    <source>
        <strain evidence="3">SXYL134</strain>
    </source>
</reference>
<dbReference type="Proteomes" id="UP000078576">
    <property type="component" value="Unassembled WGS sequence"/>
</dbReference>
<gene>
    <name evidence="2" type="ORF">VP1G_11362</name>
</gene>
<organism evidence="2 3">
    <name type="scientific">Cytospora mali</name>
    <name type="common">Apple Valsa canker fungus</name>
    <name type="synonym">Valsa mali</name>
    <dbReference type="NCBI Taxonomy" id="578113"/>
    <lineage>
        <taxon>Eukaryota</taxon>
        <taxon>Fungi</taxon>
        <taxon>Dikarya</taxon>
        <taxon>Ascomycota</taxon>
        <taxon>Pezizomycotina</taxon>
        <taxon>Sordariomycetes</taxon>
        <taxon>Sordariomycetidae</taxon>
        <taxon>Diaporthales</taxon>
        <taxon>Cytosporaceae</taxon>
        <taxon>Cytospora</taxon>
    </lineage>
</organism>
<feature type="compositionally biased region" description="Low complexity" evidence="1">
    <location>
        <begin position="138"/>
        <end position="149"/>
    </location>
</feature>
<dbReference type="OrthoDB" id="5103143at2759"/>
<dbReference type="STRING" id="694573.A0A194VDB3"/>
<feature type="region of interest" description="Disordered" evidence="1">
    <location>
        <begin position="132"/>
        <end position="179"/>
    </location>
</feature>
<name>A0A194VDB3_CYTMA</name>
<sequence length="179" mass="19716">MTQVRSFGMTDTREAFVEGAKVFRNARDLAQDHRDAFIQTANAKARGEASATSDILTSTAAVQNTALSPNKLVDLEESPESRDVHDGMFSPLFRQDPDDDLATPHNGNTVLPSCLHEDDQHDKSLDSLSVDATEREASVVTSLTSSITSGNDTESHRARSKRNRNSNSPRRVLKRNHII</sequence>
<protein>
    <submittedName>
        <fullName evidence="2">Uncharacterized protein</fullName>
    </submittedName>
</protein>
<evidence type="ECO:0000256" key="1">
    <source>
        <dbReference type="SAM" id="MobiDB-lite"/>
    </source>
</evidence>
<dbReference type="AlphaFoldDB" id="A0A194VDB3"/>
<feature type="region of interest" description="Disordered" evidence="1">
    <location>
        <begin position="70"/>
        <end position="118"/>
    </location>
</feature>